<dbReference type="GO" id="GO:0043565">
    <property type="term" value="F:sequence-specific DNA binding"/>
    <property type="evidence" value="ECO:0007669"/>
    <property type="project" value="InterPro"/>
</dbReference>
<dbReference type="EMBL" id="JANLFC010000069">
    <property type="protein sequence ID" value="MCR4450531.1"/>
    <property type="molecule type" value="Genomic_DNA"/>
</dbReference>
<proteinExistence type="predicted"/>
<protein>
    <submittedName>
        <fullName evidence="1">IS3 family transposase</fullName>
    </submittedName>
</protein>
<dbReference type="AlphaFoldDB" id="A0AAW5ML07"/>
<gene>
    <name evidence="1" type="ORF">NS965_19285</name>
</gene>
<name>A0AAW5ML07_AERVE</name>
<accession>A0AAW5ML07</accession>
<dbReference type="InterPro" id="IPR036388">
    <property type="entry name" value="WH-like_DNA-bd_sf"/>
</dbReference>
<organism evidence="1 2">
    <name type="scientific">Aeromonas veronii</name>
    <dbReference type="NCBI Taxonomy" id="654"/>
    <lineage>
        <taxon>Bacteria</taxon>
        <taxon>Pseudomonadati</taxon>
        <taxon>Pseudomonadota</taxon>
        <taxon>Gammaproteobacteria</taxon>
        <taxon>Aeromonadales</taxon>
        <taxon>Aeromonadaceae</taxon>
        <taxon>Aeromonas</taxon>
    </lineage>
</organism>
<dbReference type="Gene3D" id="1.10.10.10">
    <property type="entry name" value="Winged helix-like DNA-binding domain superfamily/Winged helix DNA-binding domain"/>
    <property type="match status" value="1"/>
</dbReference>
<dbReference type="Proteomes" id="UP001204061">
    <property type="component" value="Unassembled WGS sequence"/>
</dbReference>
<dbReference type="SUPFAM" id="SSF48295">
    <property type="entry name" value="TrpR-like"/>
    <property type="match status" value="1"/>
</dbReference>
<reference evidence="1" key="1">
    <citation type="submission" date="2022-08" db="EMBL/GenBank/DDBJ databases">
        <title>A global survey of hypervirulent Aeromonas hydrophila identified this emerging pathogen in farmed fish in the lower Mekong River basin.</title>
        <authorList>
            <person name="Xu T."/>
            <person name="Rasmussen-Ivey C.R."/>
            <person name="Moen F.S."/>
            <person name="Fernandez Bravo A."/>
            <person name="Lamy B."/>
            <person name="Beaz-Hidalgo R."/>
            <person name="Khan C.D."/>
            <person name="Castro Escarpulli G."/>
            <person name="Yasin I.S.M."/>
            <person name="Figueras M.J."/>
            <person name="Azzam Sayuti M."/>
            <person name="Karim M.M."/>
            <person name="Alam K.M."/>
            <person name="Le T.T.T."/>
            <person name="Thao N.H.P."/>
            <person name="Addo S."/>
            <person name="Duodu S."/>
            <person name="Ali S."/>
            <person name="Mey S."/>
            <person name="Somony T."/>
            <person name="Liles M.R."/>
        </authorList>
    </citation>
    <scope>NUCLEOTIDE SEQUENCE</scope>
    <source>
        <strain evidence="1">0.14</strain>
    </source>
</reference>
<evidence type="ECO:0000313" key="2">
    <source>
        <dbReference type="Proteomes" id="UP001204061"/>
    </source>
</evidence>
<evidence type="ECO:0000313" key="1">
    <source>
        <dbReference type="EMBL" id="MCR4450531.1"/>
    </source>
</evidence>
<sequence length="59" mass="6939">MGQGVKRTQRDYSLTFKLALVEQIEKGELTYKQAQVRYGIQGRSTVLVWLRKHGRQDWS</sequence>
<comment type="caution">
    <text evidence="1">The sequence shown here is derived from an EMBL/GenBank/DDBJ whole genome shotgun (WGS) entry which is preliminary data.</text>
</comment>
<feature type="non-terminal residue" evidence="1">
    <location>
        <position position="59"/>
    </location>
</feature>
<dbReference type="InterPro" id="IPR010921">
    <property type="entry name" value="Trp_repressor/repl_initiator"/>
</dbReference>